<evidence type="ECO:0000313" key="9">
    <source>
        <dbReference type="Proteomes" id="UP001497457"/>
    </source>
</evidence>
<gene>
    <name evidence="8" type="ORF">URODEC1_LOCUS8468</name>
</gene>
<comment type="subcellular location">
    <subcellularLocation>
        <location evidence="1">Nucleus</location>
    </subcellularLocation>
</comment>
<dbReference type="PANTHER" id="PTHR32096:SF146">
    <property type="entry name" value="WRKY TRANSCRIPTION FACTOR 19-RELATED"/>
    <property type="match status" value="1"/>
</dbReference>
<sequence length="393" mass="41761">MHVLAAHPGPPLTLLGGSLDHRDKVLGPTMDDVLSQIHEGFRLARELMAEIPATQNDPAYLAERCRGIARAYIDAVRMMYPHGADDLSPPAPPPPHPFGSGGGSDGHLQQLDLLRPFLGGGDSLPAQFPQHLGRLLESPSPFGAAGTSSSGGPVRRQASSSRSSPPVQQRQHRRRRESGERMTMMVPVQRTGNTDLPPDDGYTWRKYGQKDILGSRYPRSYYRCTHKNYYGCEAKKKVQRLDDDPFMYEVTYCGNHTCLTSTTPLLTLPATNTAAAAASTATANMLTNSPTGSAAILAGGQDLVMAPAAEHPAPALSTAIQLGISWMPSALIGPGAAGEGSSSGAQVNLPAASGRDTEYPVMDLADAMFNSGSSGGSSMDAIFPAHHHDQRDS</sequence>
<dbReference type="SMART" id="SM00774">
    <property type="entry name" value="WRKY"/>
    <property type="match status" value="1"/>
</dbReference>
<accession>A0ABC8VZE3</accession>
<dbReference type="EMBL" id="OZ075121">
    <property type="protein sequence ID" value="CAL4900037.1"/>
    <property type="molecule type" value="Genomic_DNA"/>
</dbReference>
<proteinExistence type="predicted"/>
<organism evidence="8 9">
    <name type="scientific">Urochloa decumbens</name>
    <dbReference type="NCBI Taxonomy" id="240449"/>
    <lineage>
        <taxon>Eukaryota</taxon>
        <taxon>Viridiplantae</taxon>
        <taxon>Streptophyta</taxon>
        <taxon>Embryophyta</taxon>
        <taxon>Tracheophyta</taxon>
        <taxon>Spermatophyta</taxon>
        <taxon>Magnoliopsida</taxon>
        <taxon>Liliopsida</taxon>
        <taxon>Poales</taxon>
        <taxon>Poaceae</taxon>
        <taxon>PACMAD clade</taxon>
        <taxon>Panicoideae</taxon>
        <taxon>Panicodae</taxon>
        <taxon>Paniceae</taxon>
        <taxon>Melinidinae</taxon>
        <taxon>Urochloa</taxon>
    </lineage>
</organism>
<dbReference type="AlphaFoldDB" id="A0ABC8VZE3"/>
<evidence type="ECO:0000313" key="8">
    <source>
        <dbReference type="EMBL" id="CAL4900037.1"/>
    </source>
</evidence>
<dbReference type="PANTHER" id="PTHR32096">
    <property type="entry name" value="WRKY TRANSCRIPTION FACTOR 30-RELATED-RELATED"/>
    <property type="match status" value="1"/>
</dbReference>
<keyword evidence="2" id="KW-0805">Transcription regulation</keyword>
<reference evidence="9" key="1">
    <citation type="submission" date="2024-06" db="EMBL/GenBank/DDBJ databases">
        <authorList>
            <person name="Ryan C."/>
        </authorList>
    </citation>
    <scope>NUCLEOTIDE SEQUENCE [LARGE SCALE GENOMIC DNA]</scope>
</reference>
<dbReference type="Pfam" id="PF03106">
    <property type="entry name" value="WRKY"/>
    <property type="match status" value="1"/>
</dbReference>
<feature type="region of interest" description="Disordered" evidence="6">
    <location>
        <begin position="84"/>
        <end position="108"/>
    </location>
</feature>
<evidence type="ECO:0000256" key="2">
    <source>
        <dbReference type="ARBA" id="ARBA00023015"/>
    </source>
</evidence>
<dbReference type="Gene3D" id="2.20.25.80">
    <property type="entry name" value="WRKY domain"/>
    <property type="match status" value="1"/>
</dbReference>
<evidence type="ECO:0000256" key="4">
    <source>
        <dbReference type="ARBA" id="ARBA00023163"/>
    </source>
</evidence>
<keyword evidence="4" id="KW-0804">Transcription</keyword>
<dbReference type="InterPro" id="IPR036576">
    <property type="entry name" value="WRKY_dom_sf"/>
</dbReference>
<keyword evidence="9" id="KW-1185">Reference proteome</keyword>
<dbReference type="Proteomes" id="UP001497457">
    <property type="component" value="Chromosome 11b"/>
</dbReference>
<keyword evidence="3" id="KW-0238">DNA-binding</keyword>
<evidence type="ECO:0000256" key="3">
    <source>
        <dbReference type="ARBA" id="ARBA00023125"/>
    </source>
</evidence>
<dbReference type="GO" id="GO:0003677">
    <property type="term" value="F:DNA binding"/>
    <property type="evidence" value="ECO:0007669"/>
    <property type="project" value="UniProtKB-KW"/>
</dbReference>
<dbReference type="InterPro" id="IPR003657">
    <property type="entry name" value="WRKY_dom"/>
</dbReference>
<feature type="compositionally biased region" description="Low complexity" evidence="6">
    <location>
        <begin position="154"/>
        <end position="169"/>
    </location>
</feature>
<feature type="region of interest" description="Disordered" evidence="6">
    <location>
        <begin position="134"/>
        <end position="182"/>
    </location>
</feature>
<dbReference type="SUPFAM" id="SSF118290">
    <property type="entry name" value="WRKY DNA-binding domain"/>
    <property type="match status" value="1"/>
</dbReference>
<reference evidence="8 9" key="2">
    <citation type="submission" date="2024-10" db="EMBL/GenBank/DDBJ databases">
        <authorList>
            <person name="Ryan C."/>
        </authorList>
    </citation>
    <scope>NUCLEOTIDE SEQUENCE [LARGE SCALE GENOMIC DNA]</scope>
</reference>
<dbReference type="PROSITE" id="PS50811">
    <property type="entry name" value="WRKY"/>
    <property type="match status" value="1"/>
</dbReference>
<name>A0ABC8VZE3_9POAL</name>
<feature type="domain" description="WRKY" evidence="7">
    <location>
        <begin position="199"/>
        <end position="256"/>
    </location>
</feature>
<protein>
    <recommendedName>
        <fullName evidence="7">WRKY domain-containing protein</fullName>
    </recommendedName>
</protein>
<dbReference type="GO" id="GO:0005634">
    <property type="term" value="C:nucleus"/>
    <property type="evidence" value="ECO:0007669"/>
    <property type="project" value="UniProtKB-SubCell"/>
</dbReference>
<keyword evidence="5" id="KW-0539">Nucleus</keyword>
<evidence type="ECO:0000256" key="5">
    <source>
        <dbReference type="ARBA" id="ARBA00023242"/>
    </source>
</evidence>
<evidence type="ECO:0000256" key="1">
    <source>
        <dbReference type="ARBA" id="ARBA00004123"/>
    </source>
</evidence>
<evidence type="ECO:0000256" key="6">
    <source>
        <dbReference type="SAM" id="MobiDB-lite"/>
    </source>
</evidence>
<evidence type="ECO:0000259" key="7">
    <source>
        <dbReference type="PROSITE" id="PS50811"/>
    </source>
</evidence>
<dbReference type="InterPro" id="IPR044810">
    <property type="entry name" value="WRKY_plant"/>
</dbReference>